<reference evidence="3 4" key="1">
    <citation type="submission" date="2021-06" db="EMBL/GenBank/DDBJ databases">
        <title>Sphingomonas sp. XMGL2, whole genome shotgun sequencing project.</title>
        <authorList>
            <person name="Zhao G."/>
            <person name="Shen L."/>
        </authorList>
    </citation>
    <scope>NUCLEOTIDE SEQUENCE [LARGE SCALE GENOMIC DNA]</scope>
    <source>
        <strain evidence="3 4">XMGL2</strain>
    </source>
</reference>
<feature type="chain" id="PRO_5046858750" evidence="1">
    <location>
        <begin position="24"/>
        <end position="171"/>
    </location>
</feature>
<dbReference type="NCBIfam" id="NF035944">
    <property type="entry name" value="PEPxxWA-CTERM"/>
    <property type="match status" value="1"/>
</dbReference>
<name>A0ABS6BM76_9SPHN</name>
<evidence type="ECO:0000313" key="4">
    <source>
        <dbReference type="Proteomes" id="UP000776276"/>
    </source>
</evidence>
<evidence type="ECO:0000313" key="3">
    <source>
        <dbReference type="EMBL" id="MBU3078486.1"/>
    </source>
</evidence>
<accession>A0ABS6BM76</accession>
<dbReference type="Proteomes" id="UP000776276">
    <property type="component" value="Unassembled WGS sequence"/>
</dbReference>
<keyword evidence="1" id="KW-0732">Signal</keyword>
<evidence type="ECO:0000259" key="2">
    <source>
        <dbReference type="Pfam" id="PF07589"/>
    </source>
</evidence>
<comment type="caution">
    <text evidence="3">The sequence shown here is derived from an EMBL/GenBank/DDBJ whole genome shotgun (WGS) entry which is preliminary data.</text>
</comment>
<dbReference type="RefSeq" id="WP_216324781.1">
    <property type="nucleotide sequence ID" value="NZ_JAHKRT010000005.1"/>
</dbReference>
<keyword evidence="4" id="KW-1185">Reference proteome</keyword>
<gene>
    <name evidence="3" type="ORF">KOF26_11455</name>
</gene>
<feature type="signal peptide" evidence="1">
    <location>
        <begin position="1"/>
        <end position="23"/>
    </location>
</feature>
<dbReference type="NCBIfam" id="TIGR02595">
    <property type="entry name" value="PEP_CTERM"/>
    <property type="match status" value="1"/>
</dbReference>
<dbReference type="Pfam" id="PF07589">
    <property type="entry name" value="PEP-CTERM"/>
    <property type="match status" value="1"/>
</dbReference>
<dbReference type="InterPro" id="IPR013424">
    <property type="entry name" value="Ice-binding_C"/>
</dbReference>
<evidence type="ECO:0000256" key="1">
    <source>
        <dbReference type="SAM" id="SignalP"/>
    </source>
</evidence>
<sequence>MKTFLYVASALAATAAMAAPASATDFNLTLVSTGSGATTGVSNTVTEGEFTDTFTFFYDFNGWASGSFTNNIIGGRNIDFISIMLNGVSGLIENLPGGTSRATFDNVFFQSGEQTLVIKGTSFGGASSYGGDIQIENAVPEPATWAMMLLGFGLVGAGARGRRRNAAQVTA</sequence>
<dbReference type="NCBIfam" id="NF038126">
    <property type="entry name" value="PEP_CTERM_FxDxF"/>
    <property type="match status" value="1"/>
</dbReference>
<organism evidence="3 4">
    <name type="scientific">Sphingomonas quercus</name>
    <dbReference type="NCBI Taxonomy" id="2842451"/>
    <lineage>
        <taxon>Bacteria</taxon>
        <taxon>Pseudomonadati</taxon>
        <taxon>Pseudomonadota</taxon>
        <taxon>Alphaproteobacteria</taxon>
        <taxon>Sphingomonadales</taxon>
        <taxon>Sphingomonadaceae</taxon>
        <taxon>Sphingomonas</taxon>
    </lineage>
</organism>
<protein>
    <submittedName>
        <fullName evidence="3">FxDxF family PEP-CTERM protein</fullName>
    </submittedName>
</protein>
<feature type="domain" description="Ice-binding protein C-terminal" evidence="2">
    <location>
        <begin position="138"/>
        <end position="163"/>
    </location>
</feature>
<dbReference type="EMBL" id="JAHKRT010000005">
    <property type="protein sequence ID" value="MBU3078486.1"/>
    <property type="molecule type" value="Genomic_DNA"/>
</dbReference>
<proteinExistence type="predicted"/>